<sequence>MYRSFDADENRLEDLFETAVKEMDFGGIYALGITNCLINRVYKLGPAEIYIEVIAPFAWKKHEQVLFEDVNKLQYLDLELGNSCRKLVENPTINGLEVYVNVTQNNSPKTRFWTFKEHFYPPQGSYENYFSLEKIIALR</sequence>
<organism evidence="1 2">
    <name type="scientific">Papaver somniferum</name>
    <name type="common">Opium poppy</name>
    <dbReference type="NCBI Taxonomy" id="3469"/>
    <lineage>
        <taxon>Eukaryota</taxon>
        <taxon>Viridiplantae</taxon>
        <taxon>Streptophyta</taxon>
        <taxon>Embryophyta</taxon>
        <taxon>Tracheophyta</taxon>
        <taxon>Spermatophyta</taxon>
        <taxon>Magnoliopsida</taxon>
        <taxon>Ranunculales</taxon>
        <taxon>Papaveraceae</taxon>
        <taxon>Papaveroideae</taxon>
        <taxon>Papaver</taxon>
    </lineage>
</organism>
<reference evidence="1 2" key="1">
    <citation type="journal article" date="2018" name="Science">
        <title>The opium poppy genome and morphinan production.</title>
        <authorList>
            <person name="Guo L."/>
            <person name="Winzer T."/>
            <person name="Yang X."/>
            <person name="Li Y."/>
            <person name="Ning Z."/>
            <person name="He Z."/>
            <person name="Teodor R."/>
            <person name="Lu Y."/>
            <person name="Bowser T.A."/>
            <person name="Graham I.A."/>
            <person name="Ye K."/>
        </authorList>
    </citation>
    <scope>NUCLEOTIDE SEQUENCE [LARGE SCALE GENOMIC DNA]</scope>
    <source>
        <strain evidence="2">cv. HN1</strain>
        <tissue evidence="1">Leaves</tissue>
    </source>
</reference>
<evidence type="ECO:0000313" key="1">
    <source>
        <dbReference type="EMBL" id="RZC67903.1"/>
    </source>
</evidence>
<gene>
    <name evidence="1" type="ORF">C5167_011574</name>
</gene>
<keyword evidence="2" id="KW-1185">Reference proteome</keyword>
<name>A0A4Y7K3G0_PAPSO</name>
<dbReference type="Gramene" id="RZC67903">
    <property type="protein sequence ID" value="RZC67903"/>
    <property type="gene ID" value="C5167_011574"/>
</dbReference>
<dbReference type="Proteomes" id="UP000316621">
    <property type="component" value="Chromosome 6"/>
</dbReference>
<dbReference type="EMBL" id="CM010720">
    <property type="protein sequence ID" value="RZC67903.1"/>
    <property type="molecule type" value="Genomic_DNA"/>
</dbReference>
<proteinExistence type="predicted"/>
<protein>
    <submittedName>
        <fullName evidence="1">Uncharacterized protein</fullName>
    </submittedName>
</protein>
<dbReference type="OrthoDB" id="1841765at2759"/>
<accession>A0A4Y7K3G0</accession>
<dbReference type="AlphaFoldDB" id="A0A4Y7K3G0"/>
<evidence type="ECO:0000313" key="2">
    <source>
        <dbReference type="Proteomes" id="UP000316621"/>
    </source>
</evidence>